<reference evidence="1 2" key="1">
    <citation type="journal article" date="2021" name="Sci. Rep.">
        <title>The genome of the diatom Chaetoceros tenuissimus carries an ancient integrated fragment of an extant virus.</title>
        <authorList>
            <person name="Hongo Y."/>
            <person name="Kimura K."/>
            <person name="Takaki Y."/>
            <person name="Yoshida Y."/>
            <person name="Baba S."/>
            <person name="Kobayashi G."/>
            <person name="Nagasaki K."/>
            <person name="Hano T."/>
            <person name="Tomaru Y."/>
        </authorList>
    </citation>
    <scope>NUCLEOTIDE SEQUENCE [LARGE SCALE GENOMIC DNA]</scope>
    <source>
        <strain evidence="1 2">NIES-3715</strain>
    </source>
</reference>
<dbReference type="EMBL" id="BLLK01000038">
    <property type="protein sequence ID" value="GFH50288.1"/>
    <property type="molecule type" value="Genomic_DNA"/>
</dbReference>
<dbReference type="InterPro" id="IPR026906">
    <property type="entry name" value="LRR_5"/>
</dbReference>
<dbReference type="Proteomes" id="UP001054902">
    <property type="component" value="Unassembled WGS sequence"/>
</dbReference>
<comment type="caution">
    <text evidence="1">The sequence shown here is derived from an EMBL/GenBank/DDBJ whole genome shotgun (WGS) entry which is preliminary data.</text>
</comment>
<keyword evidence="2" id="KW-1185">Reference proteome</keyword>
<dbReference type="AlphaFoldDB" id="A0AAD3CQI9"/>
<dbReference type="Pfam" id="PF13306">
    <property type="entry name" value="LRR_5"/>
    <property type="match status" value="1"/>
</dbReference>
<accession>A0AAD3CQI9</accession>
<gene>
    <name evidence="1" type="ORF">CTEN210_06764</name>
</gene>
<sequence>MADTVRRIETVAFTYCWRLTSVKLSRSLEYIGQGAFQGCSSLTSIFIPPSCREIDIGAFYDCKKLIIFNVSPQTVLGTGVIGNTALIKASPFEVNEHGSYDNSISENVNQWIKNINGDDHQFALHLACSSFNPIANVLYQIVKRQGLVSFRKKNELDITPLEYLEANPFAEHIEQSLIVKRYILEMMGEAV</sequence>
<evidence type="ECO:0000313" key="1">
    <source>
        <dbReference type="EMBL" id="GFH50288.1"/>
    </source>
</evidence>
<evidence type="ECO:0000313" key="2">
    <source>
        <dbReference type="Proteomes" id="UP001054902"/>
    </source>
</evidence>
<dbReference type="SUPFAM" id="SSF52058">
    <property type="entry name" value="L domain-like"/>
    <property type="match status" value="1"/>
</dbReference>
<proteinExistence type="predicted"/>
<evidence type="ECO:0008006" key="3">
    <source>
        <dbReference type="Google" id="ProtNLM"/>
    </source>
</evidence>
<dbReference type="InterPro" id="IPR032675">
    <property type="entry name" value="LRR_dom_sf"/>
</dbReference>
<organism evidence="1 2">
    <name type="scientific">Chaetoceros tenuissimus</name>
    <dbReference type="NCBI Taxonomy" id="426638"/>
    <lineage>
        <taxon>Eukaryota</taxon>
        <taxon>Sar</taxon>
        <taxon>Stramenopiles</taxon>
        <taxon>Ochrophyta</taxon>
        <taxon>Bacillariophyta</taxon>
        <taxon>Coscinodiscophyceae</taxon>
        <taxon>Chaetocerotophycidae</taxon>
        <taxon>Chaetocerotales</taxon>
        <taxon>Chaetocerotaceae</taxon>
        <taxon>Chaetoceros</taxon>
    </lineage>
</organism>
<dbReference type="Gene3D" id="3.80.10.10">
    <property type="entry name" value="Ribonuclease Inhibitor"/>
    <property type="match status" value="1"/>
</dbReference>
<protein>
    <recommendedName>
        <fullName evidence="3">Leucine-rich repeat domain-containing protein</fullName>
    </recommendedName>
</protein>
<name>A0AAD3CQI9_9STRA</name>